<evidence type="ECO:0000256" key="5">
    <source>
        <dbReference type="HAMAP-Rule" id="MF_02033"/>
    </source>
</evidence>
<dbReference type="AlphaFoldDB" id="A0A6N9TWH2"/>
<feature type="domain" description="SHS2" evidence="8">
    <location>
        <begin position="70"/>
        <end position="255"/>
    </location>
</feature>
<keyword evidence="2 5" id="KW-0132">Cell division</keyword>
<keyword evidence="3 5" id="KW-0472">Membrane</keyword>
<dbReference type="InterPro" id="IPR003494">
    <property type="entry name" value="SHS2_FtsA"/>
</dbReference>
<keyword evidence="1 5" id="KW-1003">Cell membrane</keyword>
<feature type="compositionally biased region" description="Low complexity" evidence="7">
    <location>
        <begin position="7"/>
        <end position="27"/>
    </location>
</feature>
<evidence type="ECO:0000256" key="3">
    <source>
        <dbReference type="ARBA" id="ARBA00023136"/>
    </source>
</evidence>
<dbReference type="Proteomes" id="UP000469346">
    <property type="component" value="Unassembled WGS sequence"/>
</dbReference>
<comment type="caution">
    <text evidence="9">The sequence shown here is derived from an EMBL/GenBank/DDBJ whole genome shotgun (WGS) entry which is preliminary data.</text>
</comment>
<dbReference type="GO" id="GO:0032153">
    <property type="term" value="C:cell division site"/>
    <property type="evidence" value="ECO:0007669"/>
    <property type="project" value="UniProtKB-UniRule"/>
</dbReference>
<evidence type="ECO:0000256" key="6">
    <source>
        <dbReference type="PIRNR" id="PIRNR003101"/>
    </source>
</evidence>
<evidence type="ECO:0000313" key="10">
    <source>
        <dbReference type="Proteomes" id="UP000469346"/>
    </source>
</evidence>
<dbReference type="PIRSF" id="PIRSF003101">
    <property type="entry name" value="FtsA"/>
    <property type="match status" value="1"/>
</dbReference>
<dbReference type="Pfam" id="PF14450">
    <property type="entry name" value="FtsA"/>
    <property type="match status" value="2"/>
</dbReference>
<evidence type="ECO:0000256" key="4">
    <source>
        <dbReference type="ARBA" id="ARBA00023306"/>
    </source>
</evidence>
<name>A0A6N9TWH2_DISTH</name>
<dbReference type="GO" id="GO:0043093">
    <property type="term" value="P:FtsZ-dependent cytokinesis"/>
    <property type="evidence" value="ECO:0007669"/>
    <property type="project" value="UniProtKB-UniRule"/>
</dbReference>
<dbReference type="HAMAP" id="MF_02033">
    <property type="entry name" value="FtsA"/>
    <property type="match status" value="1"/>
</dbReference>
<proteinExistence type="inferred from homology"/>
<comment type="subunit">
    <text evidence="5">Self-interacts. Interacts with FtsZ.</text>
</comment>
<evidence type="ECO:0000256" key="7">
    <source>
        <dbReference type="SAM" id="MobiDB-lite"/>
    </source>
</evidence>
<comment type="function">
    <text evidence="5 6">Cell division protein that is involved in the assembly of the Z ring. May serve as a membrane anchor for the Z ring.</text>
</comment>
<dbReference type="Pfam" id="PF02491">
    <property type="entry name" value="SHS2_FTSA"/>
    <property type="match status" value="1"/>
</dbReference>
<keyword evidence="4 5" id="KW-0131">Cell cycle</keyword>
<dbReference type="PANTHER" id="PTHR32432">
    <property type="entry name" value="CELL DIVISION PROTEIN FTSA-RELATED"/>
    <property type="match status" value="1"/>
</dbReference>
<dbReference type="SUPFAM" id="SSF53067">
    <property type="entry name" value="Actin-like ATPase domain"/>
    <property type="match status" value="2"/>
</dbReference>
<dbReference type="InterPro" id="IPR020823">
    <property type="entry name" value="Cell_div_FtsA"/>
</dbReference>
<dbReference type="FunFam" id="3.30.1490.110:FF:000001">
    <property type="entry name" value="Cell division protein FtsA"/>
    <property type="match status" value="1"/>
</dbReference>
<evidence type="ECO:0000256" key="2">
    <source>
        <dbReference type="ARBA" id="ARBA00022618"/>
    </source>
</evidence>
<evidence type="ECO:0000256" key="1">
    <source>
        <dbReference type="ARBA" id="ARBA00022475"/>
    </source>
</evidence>
<dbReference type="InterPro" id="IPR043129">
    <property type="entry name" value="ATPase_NBD"/>
</dbReference>
<accession>A0A6N9TWH2</accession>
<keyword evidence="10" id="KW-1185">Reference proteome</keyword>
<dbReference type="Gene3D" id="3.30.420.40">
    <property type="match status" value="2"/>
</dbReference>
<dbReference type="Gene3D" id="3.30.1490.110">
    <property type="match status" value="1"/>
</dbReference>
<sequence>MPPCPSPSATGTSAGSSERPRPSSTRSIDPAGITGSPGSSWTTRTRPPGPDSRRLGTSSGPRNEHVKDIVVGLDIGTTKICAVVGEVHSDGVEVVGVGTHPSDGLRKGVVVNIESTVNSIRKAVEEAELMAGCEIGAVYVGIAGSHIKGFNSHGVIAVKGREVSQDDVDRVIDAARAVAIPLDREVIHTLPQEYIVDDQDGILDPVGMTGVRLEARVHIVTGAVTAAQNLIKCANRAGLDVVDIVLQPLASAEAVLTDEERALGVALVDFGGGTTDLAIFADSTIKHTSVLGLGGNNLTNDIAVGLRTPMREAERIKVGHGCCASGLVGRDEMVEVPSVGGRKPRLLSRQVLAEILEPRVEEIFSLIDQDIERTGLKDLLASGVVLTGGTAELEGMVEVAEQVFQLPARVGYPRRVGGLVDVVSAPMYATAVGLVLYGVDNPPRHKFRIRDGNIFNRVAGRMKNWFRI</sequence>
<dbReference type="GO" id="GO:0009898">
    <property type="term" value="C:cytoplasmic side of plasma membrane"/>
    <property type="evidence" value="ECO:0007669"/>
    <property type="project" value="UniProtKB-UniRule"/>
</dbReference>
<dbReference type="PANTHER" id="PTHR32432:SF4">
    <property type="entry name" value="CELL DIVISION PROTEIN FTSA"/>
    <property type="match status" value="1"/>
</dbReference>
<comment type="subcellular location">
    <subcellularLocation>
        <location evidence="5">Cell membrane</location>
        <topology evidence="5">Peripheral membrane protein</topology>
        <orientation evidence="5">Cytoplasmic side</orientation>
    </subcellularLocation>
    <text evidence="5">Localizes to the Z ring in an FtsZ-dependent manner. Targeted to the membrane through a conserved C-terminal amphipathic helix.</text>
</comment>
<dbReference type="CDD" id="cd24048">
    <property type="entry name" value="ASKHA_NBD_FtsA"/>
    <property type="match status" value="1"/>
</dbReference>
<dbReference type="NCBIfam" id="TIGR01174">
    <property type="entry name" value="ftsA"/>
    <property type="match status" value="1"/>
</dbReference>
<feature type="compositionally biased region" description="Polar residues" evidence="7">
    <location>
        <begin position="36"/>
        <end position="45"/>
    </location>
</feature>
<reference evidence="9 10" key="1">
    <citation type="submission" date="2020-02" db="EMBL/GenBank/DDBJ databases">
        <title>Comparative genomics of sulfur disproportionating microorganisms.</title>
        <authorList>
            <person name="Ward L.M."/>
            <person name="Bertran E."/>
            <person name="Johnston D.T."/>
        </authorList>
    </citation>
    <scope>NUCLEOTIDE SEQUENCE [LARGE SCALE GENOMIC DNA]</scope>
    <source>
        <strain evidence="9 10">DSM 100025</strain>
    </source>
</reference>
<dbReference type="EMBL" id="JAAGRR010000090">
    <property type="protein sequence ID" value="NDY42836.1"/>
    <property type="molecule type" value="Genomic_DNA"/>
</dbReference>
<dbReference type="InterPro" id="IPR050696">
    <property type="entry name" value="FtsA/MreB"/>
</dbReference>
<feature type="region of interest" description="Disordered" evidence="7">
    <location>
        <begin position="1"/>
        <end position="63"/>
    </location>
</feature>
<dbReference type="NCBIfam" id="NF007009">
    <property type="entry name" value="PRK09472.1"/>
    <property type="match status" value="1"/>
</dbReference>
<evidence type="ECO:0000313" key="9">
    <source>
        <dbReference type="EMBL" id="NDY42836.1"/>
    </source>
</evidence>
<evidence type="ECO:0000259" key="8">
    <source>
        <dbReference type="SMART" id="SM00842"/>
    </source>
</evidence>
<protein>
    <recommendedName>
        <fullName evidence="5 6">Cell division protein FtsA</fullName>
    </recommendedName>
</protein>
<organism evidence="9 10">
    <name type="scientific">Dissulfurirhabdus thermomarina</name>
    <dbReference type="NCBI Taxonomy" id="1765737"/>
    <lineage>
        <taxon>Bacteria</taxon>
        <taxon>Deltaproteobacteria</taxon>
        <taxon>Dissulfurirhabdaceae</taxon>
        <taxon>Dissulfurirhabdus</taxon>
    </lineage>
</organism>
<gene>
    <name evidence="5 9" type="primary">ftsA</name>
    <name evidence="9" type="ORF">G3N55_08265</name>
</gene>
<dbReference type="SMART" id="SM00842">
    <property type="entry name" value="FtsA"/>
    <property type="match status" value="1"/>
</dbReference>
<comment type="similarity">
    <text evidence="5 6">Belongs to the FtsA/MreB family.</text>
</comment>